<dbReference type="EMBL" id="JAEMOP010000002">
    <property type="protein sequence ID" value="MBJ7315086.1"/>
    <property type="molecule type" value="Genomic_DNA"/>
</dbReference>
<protein>
    <submittedName>
        <fullName evidence="4">Methylamine utilization protein</fullName>
    </submittedName>
</protein>
<keyword evidence="2" id="KW-0732">Signal</keyword>
<organism evidence="4 5">
    <name type="scientific">Idiomarina abyssalis</name>
    <dbReference type="NCBI Taxonomy" id="86102"/>
    <lineage>
        <taxon>Bacteria</taxon>
        <taxon>Pseudomonadati</taxon>
        <taxon>Pseudomonadota</taxon>
        <taxon>Gammaproteobacteria</taxon>
        <taxon>Alteromonadales</taxon>
        <taxon>Idiomarinaceae</taxon>
        <taxon>Idiomarina</taxon>
    </lineage>
</organism>
<proteinExistence type="predicted"/>
<evidence type="ECO:0000313" key="3">
    <source>
        <dbReference type="EMBL" id="MBJ7267405.1"/>
    </source>
</evidence>
<feature type="region of interest" description="Disordered" evidence="1">
    <location>
        <begin position="192"/>
        <end position="218"/>
    </location>
</feature>
<gene>
    <name evidence="3" type="ORF">JHC10_10690</name>
    <name evidence="4" type="ORF">JHC11_03620</name>
</gene>
<evidence type="ECO:0000313" key="5">
    <source>
        <dbReference type="Proteomes" id="UP000621390"/>
    </source>
</evidence>
<evidence type="ECO:0000313" key="6">
    <source>
        <dbReference type="Proteomes" id="UP000655994"/>
    </source>
</evidence>
<accession>A0A8I1GAW8</accession>
<dbReference type="InterPro" id="IPR008972">
    <property type="entry name" value="Cupredoxin"/>
</dbReference>
<evidence type="ECO:0000256" key="1">
    <source>
        <dbReference type="SAM" id="MobiDB-lite"/>
    </source>
</evidence>
<sequence>MKHVIAAFLLTVLSVQYVSAETLKVKLVDAKGQPLVNAALLIDSQKDKFNENNEAIVDQVDKQFTPTVSAVKRGTDVVFPNSDNIRHHVYSFSEAKNFELKLYSDKEQPSVNFDKEGIVTLGCNIHDQMIAYVLVSNDYDVVVTDEQGLAELNLSEGESLEEVRVWHYWMGDDLSQAQNIALAANGEELTGQVRVSAPQQEEKEPSRLEQRFNRKGNQ</sequence>
<feature type="signal peptide" evidence="2">
    <location>
        <begin position="1"/>
        <end position="20"/>
    </location>
</feature>
<evidence type="ECO:0000313" key="4">
    <source>
        <dbReference type="EMBL" id="MBJ7315086.1"/>
    </source>
</evidence>
<keyword evidence="6" id="KW-1185">Reference proteome</keyword>
<dbReference type="RefSeq" id="WP_054488481.1">
    <property type="nucleotide sequence ID" value="NZ_FPBE01000001.1"/>
</dbReference>
<evidence type="ECO:0000256" key="2">
    <source>
        <dbReference type="SAM" id="SignalP"/>
    </source>
</evidence>
<feature type="compositionally biased region" description="Basic and acidic residues" evidence="1">
    <location>
        <begin position="200"/>
        <end position="212"/>
    </location>
</feature>
<feature type="chain" id="PRO_5034253213" evidence="2">
    <location>
        <begin position="21"/>
        <end position="218"/>
    </location>
</feature>
<dbReference type="InterPro" id="IPR034242">
    <property type="entry name" value="MauL"/>
</dbReference>
<dbReference type="CDD" id="cd04221">
    <property type="entry name" value="MauL"/>
    <property type="match status" value="1"/>
</dbReference>
<dbReference type="EMBL" id="JAEMOS010000032">
    <property type="protein sequence ID" value="MBJ7267405.1"/>
    <property type="molecule type" value="Genomic_DNA"/>
</dbReference>
<name>A0A8I1GAW8_9GAMM</name>
<dbReference type="AlphaFoldDB" id="A0A8I1GAW8"/>
<dbReference type="Proteomes" id="UP000655994">
    <property type="component" value="Unassembled WGS sequence"/>
</dbReference>
<dbReference type="SUPFAM" id="SSF49503">
    <property type="entry name" value="Cupredoxins"/>
    <property type="match status" value="1"/>
</dbReference>
<reference evidence="4 6" key="1">
    <citation type="submission" date="2020-09" db="EMBL/GenBank/DDBJ databases">
        <title>Draft Genomes of Bacterial Isolates from North Pond Shallow Sediments.</title>
        <authorList>
            <person name="Kiel Reese B."/>
            <person name="Mullis M."/>
            <person name="Weisend R.E."/>
        </authorList>
    </citation>
    <scope>NUCLEOTIDE SEQUENCE</scope>
    <source>
        <strain evidence="4">KJE-2</strain>
        <strain evidence="3 6">KJE-3</strain>
    </source>
</reference>
<dbReference type="Gene3D" id="2.60.40.420">
    <property type="entry name" value="Cupredoxins - blue copper proteins"/>
    <property type="match status" value="1"/>
</dbReference>
<dbReference type="Proteomes" id="UP000621390">
    <property type="component" value="Unassembled WGS sequence"/>
</dbReference>
<comment type="caution">
    <text evidence="4">The sequence shown here is derived from an EMBL/GenBank/DDBJ whole genome shotgun (WGS) entry which is preliminary data.</text>
</comment>